<feature type="transmembrane region" description="Helical" evidence="8">
    <location>
        <begin position="566"/>
        <end position="587"/>
    </location>
</feature>
<dbReference type="PANTHER" id="PTHR23519">
    <property type="entry name" value="AUTOPHAGY-RELATED PROTEIN 22"/>
    <property type="match status" value="1"/>
</dbReference>
<feature type="transmembrane region" description="Helical" evidence="8">
    <location>
        <begin position="541"/>
        <end position="560"/>
    </location>
</feature>
<dbReference type="Pfam" id="PF11700">
    <property type="entry name" value="ATG22"/>
    <property type="match status" value="1"/>
</dbReference>
<dbReference type="InterPro" id="IPR050495">
    <property type="entry name" value="ATG22/LtaA_families"/>
</dbReference>
<evidence type="ECO:0000256" key="2">
    <source>
        <dbReference type="ARBA" id="ARBA00006978"/>
    </source>
</evidence>
<evidence type="ECO:0000256" key="3">
    <source>
        <dbReference type="ARBA" id="ARBA00022448"/>
    </source>
</evidence>
<keyword evidence="4 8" id="KW-0812">Transmembrane</keyword>
<feature type="region of interest" description="Disordered" evidence="7">
    <location>
        <begin position="1"/>
        <end position="32"/>
    </location>
</feature>
<keyword evidence="5 8" id="KW-1133">Transmembrane helix</keyword>
<evidence type="ECO:0000256" key="7">
    <source>
        <dbReference type="SAM" id="MobiDB-lite"/>
    </source>
</evidence>
<keyword evidence="3" id="KW-0813">Transport</keyword>
<feature type="compositionally biased region" description="Low complexity" evidence="7">
    <location>
        <begin position="766"/>
        <end position="790"/>
    </location>
</feature>
<dbReference type="PANTHER" id="PTHR23519:SF1">
    <property type="entry name" value="AUTOPHAGY-RELATED PROTEIN 22"/>
    <property type="match status" value="1"/>
</dbReference>
<dbReference type="Gene3D" id="1.20.1250.20">
    <property type="entry name" value="MFS general substrate transporter like domains"/>
    <property type="match status" value="1"/>
</dbReference>
<dbReference type="InterPro" id="IPR036259">
    <property type="entry name" value="MFS_trans_sf"/>
</dbReference>
<dbReference type="SUPFAM" id="SSF103473">
    <property type="entry name" value="MFS general substrate transporter"/>
    <property type="match status" value="1"/>
</dbReference>
<feature type="transmembrane region" description="Helical" evidence="8">
    <location>
        <begin position="703"/>
        <end position="723"/>
    </location>
</feature>
<evidence type="ECO:0000313" key="10">
    <source>
        <dbReference type="Proteomes" id="UP001165060"/>
    </source>
</evidence>
<organism evidence="9 10">
    <name type="scientific">Tetraparma gracilis</name>
    <dbReference type="NCBI Taxonomy" id="2962635"/>
    <lineage>
        <taxon>Eukaryota</taxon>
        <taxon>Sar</taxon>
        <taxon>Stramenopiles</taxon>
        <taxon>Ochrophyta</taxon>
        <taxon>Bolidophyceae</taxon>
        <taxon>Parmales</taxon>
        <taxon>Triparmaceae</taxon>
        <taxon>Tetraparma</taxon>
    </lineage>
</organism>
<reference evidence="9 10" key="1">
    <citation type="journal article" date="2023" name="Commun. Biol.">
        <title>Genome analysis of Parmales, the sister group of diatoms, reveals the evolutionary specialization of diatoms from phago-mixotrophs to photoautotrophs.</title>
        <authorList>
            <person name="Ban H."/>
            <person name="Sato S."/>
            <person name="Yoshikawa S."/>
            <person name="Yamada K."/>
            <person name="Nakamura Y."/>
            <person name="Ichinomiya M."/>
            <person name="Sato N."/>
            <person name="Blanc-Mathieu R."/>
            <person name="Endo H."/>
            <person name="Kuwata A."/>
            <person name="Ogata H."/>
        </authorList>
    </citation>
    <scope>NUCLEOTIDE SEQUENCE [LARGE SCALE GENOMIC DNA]</scope>
</reference>
<comment type="caution">
    <text evidence="9">The sequence shown here is derived from an EMBL/GenBank/DDBJ whole genome shotgun (WGS) entry which is preliminary data.</text>
</comment>
<evidence type="ECO:0000256" key="6">
    <source>
        <dbReference type="ARBA" id="ARBA00023136"/>
    </source>
</evidence>
<protein>
    <recommendedName>
        <fullName evidence="11">Autophagy-related protein</fullName>
    </recommendedName>
</protein>
<sequence length="800" mass="88489">MVASSELSTNSEEIARKNSFAKKEAKDIRMRDEWEEDKSPATFKEMFGWYMYDAAHSGWHSASGVLWVPVLLLQLANRHACPYSYEPRWDNTTENSGEPKWSTFDGFMNSTTTCQIVDTETMESPDYGQWMERGNAFYGLAEYPAHIRQREPVNLDEPDVPVKGAADDYVSAKNRMVIDDDALEYLSDDQWLADHVECGVEIEGAATSISPIYNVSMYTTDNENNGYGSDWSGSAKITFTTTNADKDLTAANITLTETTQPYMFNDPAKVDADGKPLVIETIREGPCWMKRADTSTDSSAPYTGMVPPYATWHLSPSRDPGCVPQTWEPHESTYTVTAIEDASLADGEQSWEIEIHPTDFALGSATVTLQADDQEIKFTVTTLEFIQYNSYIPDLARCHPKFLQAMDDYKNRSKGGGSKPKKGEKSDTEKLVETYGWTKDDISGTGAKYGYFAATSFVIFSVVIALITGGLTGVRLAITINGAWWAIFMIPTALFLKKRVGAPIPGSQNPLNFMLFSLRRTAATFLAINNIPETRNFMIAYFWYTDAITTVAQVGVLFVLNELGGTLQTIIILAVLAPLCGTIGMWICHMWQKKRAKAGNPISTKSTLLISLVVYTLLPLYGLIGFSKVIGYVYVWELYIVLAFYGGFLGIYESASRSAFCDLVPPGQEAEFFGVYEISDKGSSWLGPFIIGLIVQATGTFRFGFFFLLFAASLASYVLYFHVDMEKGSQDVRKKEVLVRMEAIRSNWGVSKKQIQAEIKKRKKLSSSIASSTNSSTSSSAVSSASGASTIDSGSSVESS</sequence>
<feature type="compositionally biased region" description="Polar residues" evidence="7">
    <location>
        <begin position="1"/>
        <end position="12"/>
    </location>
</feature>
<keyword evidence="10" id="KW-1185">Reference proteome</keyword>
<comment type="subcellular location">
    <subcellularLocation>
        <location evidence="1">Endomembrane system</location>
        <topology evidence="1">Multi-pass membrane protein</topology>
    </subcellularLocation>
</comment>
<dbReference type="InterPro" id="IPR024671">
    <property type="entry name" value="Atg22-like"/>
</dbReference>
<evidence type="ECO:0000256" key="1">
    <source>
        <dbReference type="ARBA" id="ARBA00004127"/>
    </source>
</evidence>
<gene>
    <name evidence="9" type="ORF">TeGR_g15287</name>
</gene>
<feature type="compositionally biased region" description="Polar residues" evidence="7">
    <location>
        <begin position="791"/>
        <end position="800"/>
    </location>
</feature>
<evidence type="ECO:0000256" key="5">
    <source>
        <dbReference type="ARBA" id="ARBA00022989"/>
    </source>
</evidence>
<feature type="transmembrane region" description="Helical" evidence="8">
    <location>
        <begin position="476"/>
        <end position="496"/>
    </location>
</feature>
<feature type="transmembrane region" description="Helical" evidence="8">
    <location>
        <begin position="633"/>
        <end position="652"/>
    </location>
</feature>
<feature type="region of interest" description="Disordered" evidence="7">
    <location>
        <begin position="761"/>
        <end position="800"/>
    </location>
</feature>
<dbReference type="Proteomes" id="UP001165060">
    <property type="component" value="Unassembled WGS sequence"/>
</dbReference>
<feature type="transmembrane region" description="Helical" evidence="8">
    <location>
        <begin position="608"/>
        <end position="627"/>
    </location>
</feature>
<comment type="similarity">
    <text evidence="2">Belongs to the ATG22 family.</text>
</comment>
<evidence type="ECO:0000313" key="9">
    <source>
        <dbReference type="EMBL" id="GMI21885.1"/>
    </source>
</evidence>
<feature type="transmembrane region" description="Helical" evidence="8">
    <location>
        <begin position="511"/>
        <end position="529"/>
    </location>
</feature>
<proteinExistence type="inferred from homology"/>
<evidence type="ECO:0000256" key="4">
    <source>
        <dbReference type="ARBA" id="ARBA00022692"/>
    </source>
</evidence>
<evidence type="ECO:0000256" key="8">
    <source>
        <dbReference type="SAM" id="Phobius"/>
    </source>
</evidence>
<keyword evidence="6 8" id="KW-0472">Membrane</keyword>
<name>A0ABQ6M8W6_9STRA</name>
<feature type="compositionally biased region" description="Basic and acidic residues" evidence="7">
    <location>
        <begin position="13"/>
        <end position="32"/>
    </location>
</feature>
<evidence type="ECO:0008006" key="11">
    <source>
        <dbReference type="Google" id="ProtNLM"/>
    </source>
</evidence>
<dbReference type="EMBL" id="BRYB01001267">
    <property type="protein sequence ID" value="GMI21885.1"/>
    <property type="molecule type" value="Genomic_DNA"/>
</dbReference>
<feature type="transmembrane region" description="Helical" evidence="8">
    <location>
        <begin position="449"/>
        <end position="469"/>
    </location>
</feature>
<accession>A0ABQ6M8W6</accession>